<dbReference type="NCBIfam" id="TIGR03902">
    <property type="entry name" value="rhom_GG_sort"/>
    <property type="match status" value="1"/>
</dbReference>
<keyword evidence="2 5" id="KW-0812">Transmembrane</keyword>
<dbReference type="GO" id="GO:0006508">
    <property type="term" value="P:proteolysis"/>
    <property type="evidence" value="ECO:0007669"/>
    <property type="project" value="UniProtKB-KW"/>
</dbReference>
<sequence>MNISDQITKLRLTGLLTAFMLIPLCLPEQSQFLLYFSRSDIESGQWWRLITAHASHLNMEHLLWNGVAWVILGAVVERYSRRLLLLAFCSGIAVIDLLLLSPWAEFTRYCGLSGVLNSIFVAALWVKWCTSRSVIIPVLLAFGIGKILFEISVDDGIFTRLPWPPYPEAHLAGIAGGFAAVALFLSLKAAWKGPMRAPSKASPIFRPQA</sequence>
<dbReference type="RefSeq" id="WP_087461386.1">
    <property type="nucleotide sequence ID" value="NZ_CP021425.1"/>
</dbReference>
<evidence type="ECO:0000256" key="4">
    <source>
        <dbReference type="ARBA" id="ARBA00023136"/>
    </source>
</evidence>
<dbReference type="GO" id="GO:0004252">
    <property type="term" value="F:serine-type endopeptidase activity"/>
    <property type="evidence" value="ECO:0007669"/>
    <property type="project" value="InterPro"/>
</dbReference>
<evidence type="ECO:0000313" key="7">
    <source>
        <dbReference type="EMBL" id="ARU56397.1"/>
    </source>
</evidence>
<dbReference type="GO" id="GO:0016020">
    <property type="term" value="C:membrane"/>
    <property type="evidence" value="ECO:0007669"/>
    <property type="project" value="UniProtKB-SubCell"/>
</dbReference>
<feature type="domain" description="Peptidase S54 rhomboid" evidence="6">
    <location>
        <begin position="44"/>
        <end position="185"/>
    </location>
</feature>
<evidence type="ECO:0000259" key="6">
    <source>
        <dbReference type="Pfam" id="PF01694"/>
    </source>
</evidence>
<proteinExistence type="predicted"/>
<keyword evidence="8" id="KW-1185">Reference proteome</keyword>
<name>A0A1Y0I7B6_9GAMM</name>
<dbReference type="SUPFAM" id="SSF144091">
    <property type="entry name" value="Rhomboid-like"/>
    <property type="match status" value="1"/>
</dbReference>
<feature type="transmembrane region" description="Helical" evidence="5">
    <location>
        <begin position="61"/>
        <end position="76"/>
    </location>
</feature>
<keyword evidence="7" id="KW-0378">Hydrolase</keyword>
<evidence type="ECO:0000313" key="8">
    <source>
        <dbReference type="Proteomes" id="UP000196027"/>
    </source>
</evidence>
<keyword evidence="7" id="KW-0645">Protease</keyword>
<feature type="transmembrane region" description="Helical" evidence="5">
    <location>
        <begin position="169"/>
        <end position="191"/>
    </location>
</feature>
<reference evidence="7 8" key="1">
    <citation type="submission" date="2017-05" db="EMBL/GenBank/DDBJ databases">
        <title>Genomic insights into alkan degradation activity of Oleiphilus messinensis.</title>
        <authorList>
            <person name="Kozyavkin S.A."/>
            <person name="Slesarev A.I."/>
            <person name="Golyshin P.N."/>
            <person name="Korzhenkov A."/>
            <person name="Golyshina O.N."/>
            <person name="Toshchakov S.V."/>
        </authorList>
    </citation>
    <scope>NUCLEOTIDE SEQUENCE [LARGE SCALE GENOMIC DNA]</scope>
    <source>
        <strain evidence="7 8">ME102</strain>
    </source>
</reference>
<evidence type="ECO:0000256" key="2">
    <source>
        <dbReference type="ARBA" id="ARBA00022692"/>
    </source>
</evidence>
<keyword evidence="3 5" id="KW-1133">Transmembrane helix</keyword>
<feature type="transmembrane region" description="Helical" evidence="5">
    <location>
        <begin position="106"/>
        <end position="126"/>
    </location>
</feature>
<dbReference type="Proteomes" id="UP000196027">
    <property type="component" value="Chromosome"/>
</dbReference>
<feature type="transmembrane region" description="Helical" evidence="5">
    <location>
        <begin position="133"/>
        <end position="149"/>
    </location>
</feature>
<keyword evidence="4 5" id="KW-0472">Membrane</keyword>
<evidence type="ECO:0000256" key="3">
    <source>
        <dbReference type="ARBA" id="ARBA00022989"/>
    </source>
</evidence>
<gene>
    <name evidence="7" type="ORF">OLMES_2334</name>
</gene>
<dbReference type="KEGG" id="ome:OLMES_2334"/>
<accession>A0A1Y0I7B6</accession>
<dbReference type="PANTHER" id="PTHR43066">
    <property type="entry name" value="RHOMBOID-RELATED PROTEIN"/>
    <property type="match status" value="1"/>
</dbReference>
<organism evidence="7 8">
    <name type="scientific">Oleiphilus messinensis</name>
    <dbReference type="NCBI Taxonomy" id="141451"/>
    <lineage>
        <taxon>Bacteria</taxon>
        <taxon>Pseudomonadati</taxon>
        <taxon>Pseudomonadota</taxon>
        <taxon>Gammaproteobacteria</taxon>
        <taxon>Oceanospirillales</taxon>
        <taxon>Oleiphilaceae</taxon>
        <taxon>Oleiphilus</taxon>
    </lineage>
</organism>
<feature type="transmembrane region" description="Helical" evidence="5">
    <location>
        <begin position="83"/>
        <end position="100"/>
    </location>
</feature>
<dbReference type="AlphaFoldDB" id="A0A1Y0I7B6"/>
<dbReference type="InterPro" id="IPR022764">
    <property type="entry name" value="Peptidase_S54_rhomboid_dom"/>
</dbReference>
<evidence type="ECO:0000256" key="1">
    <source>
        <dbReference type="ARBA" id="ARBA00004141"/>
    </source>
</evidence>
<dbReference type="EMBL" id="CP021425">
    <property type="protein sequence ID" value="ARU56397.1"/>
    <property type="molecule type" value="Genomic_DNA"/>
</dbReference>
<dbReference type="OrthoDB" id="196054at2"/>
<protein>
    <submittedName>
        <fullName evidence="7">Rhomboid family GlyGly-CTERM serine protease</fullName>
    </submittedName>
</protein>
<comment type="subcellular location">
    <subcellularLocation>
        <location evidence="1">Membrane</location>
        <topology evidence="1">Multi-pass membrane protein</topology>
    </subcellularLocation>
</comment>
<evidence type="ECO:0000256" key="5">
    <source>
        <dbReference type="SAM" id="Phobius"/>
    </source>
</evidence>
<dbReference type="Gene3D" id="1.20.1540.10">
    <property type="entry name" value="Rhomboid-like"/>
    <property type="match status" value="1"/>
</dbReference>
<dbReference type="InterPro" id="IPR035952">
    <property type="entry name" value="Rhomboid-like_sf"/>
</dbReference>
<dbReference type="InterPro" id="IPR023826">
    <property type="entry name" value="Rhom-like_SP_proteobac"/>
</dbReference>
<dbReference type="Pfam" id="PF01694">
    <property type="entry name" value="Rhomboid"/>
    <property type="match status" value="1"/>
</dbReference>